<dbReference type="GO" id="GO:0071949">
    <property type="term" value="F:FAD binding"/>
    <property type="evidence" value="ECO:0007669"/>
    <property type="project" value="InterPro"/>
</dbReference>
<evidence type="ECO:0000256" key="15">
    <source>
        <dbReference type="ARBA" id="ARBA00023284"/>
    </source>
</evidence>
<evidence type="ECO:0000256" key="4">
    <source>
        <dbReference type="ARBA" id="ARBA00011802"/>
    </source>
</evidence>
<evidence type="ECO:0000256" key="5">
    <source>
        <dbReference type="ARBA" id="ARBA00022448"/>
    </source>
</evidence>
<evidence type="ECO:0000313" key="17">
    <source>
        <dbReference type="Proteomes" id="UP000594261"/>
    </source>
</evidence>
<dbReference type="GO" id="GO:0015035">
    <property type="term" value="F:protein-disulfide reductase activity"/>
    <property type="evidence" value="ECO:0007669"/>
    <property type="project" value="InterPro"/>
</dbReference>
<dbReference type="GO" id="GO:0016972">
    <property type="term" value="F:thiol oxidase activity"/>
    <property type="evidence" value="ECO:0007669"/>
    <property type="project" value="InterPro"/>
</dbReference>
<evidence type="ECO:0000256" key="9">
    <source>
        <dbReference type="ARBA" id="ARBA00022827"/>
    </source>
</evidence>
<evidence type="ECO:0000256" key="1">
    <source>
        <dbReference type="ARBA" id="ARBA00001974"/>
    </source>
</evidence>
<dbReference type="GO" id="GO:0005789">
    <property type="term" value="C:endoplasmic reticulum membrane"/>
    <property type="evidence" value="ECO:0007669"/>
    <property type="project" value="UniProtKB-SubCell"/>
</dbReference>
<dbReference type="InterPro" id="IPR037192">
    <property type="entry name" value="ERO1-like_sf"/>
</dbReference>
<evidence type="ECO:0000256" key="14">
    <source>
        <dbReference type="ARBA" id="ARBA00023180"/>
    </source>
</evidence>
<evidence type="ECO:0000256" key="6">
    <source>
        <dbReference type="ARBA" id="ARBA00022630"/>
    </source>
</evidence>
<evidence type="ECO:0000256" key="13">
    <source>
        <dbReference type="ARBA" id="ARBA00023157"/>
    </source>
</evidence>
<comment type="subunit">
    <text evidence="4">May function both as a monomer and a homodimer.</text>
</comment>
<keyword evidence="6" id="KW-0285">Flavoprotein</keyword>
<proteinExistence type="inferred from homology"/>
<sequence length="134" mass="14969">MNYSPSWPDDGMCHLRDCSVCDCAESEFPESFKRPHYGLSTDDPICQEGKLQAVVDCTIEVKLSEAGHGLMDCVGCKKCCMWGKLQVLGLGTALKILFSVDGQEHPDQTLKCLWKDRFLHRVPQIVYGKGYGHS</sequence>
<comment type="subcellular location">
    <subcellularLocation>
        <location evidence="2">Endoplasmic reticulum membrane</location>
        <topology evidence="2">Peripheral membrane protein</topology>
        <orientation evidence="2">Lumenal side</orientation>
    </subcellularLocation>
</comment>
<evidence type="ECO:0000256" key="8">
    <source>
        <dbReference type="ARBA" id="ARBA00022824"/>
    </source>
</evidence>
<dbReference type="AlphaFoldDB" id="A0A7N2QYC1"/>
<dbReference type="GO" id="GO:0034975">
    <property type="term" value="P:protein folding in endoplasmic reticulum"/>
    <property type="evidence" value="ECO:0007669"/>
    <property type="project" value="InterPro"/>
</dbReference>
<evidence type="ECO:0000256" key="2">
    <source>
        <dbReference type="ARBA" id="ARBA00004367"/>
    </source>
</evidence>
<dbReference type="EnsemblPlants" id="QL02p008469:mrna">
    <property type="protein sequence ID" value="QL02p008469:mrna"/>
    <property type="gene ID" value="QL02p008469"/>
</dbReference>
<keyword evidence="17" id="KW-1185">Reference proteome</keyword>
<keyword evidence="8" id="KW-0256">Endoplasmic reticulum</keyword>
<dbReference type="SUPFAM" id="SSF110019">
    <property type="entry name" value="ERO1-like"/>
    <property type="match status" value="2"/>
</dbReference>
<keyword evidence="15" id="KW-0676">Redox-active center</keyword>
<accession>A0A7N2QYC1</accession>
<dbReference type="Gramene" id="QL02p008469:mrna">
    <property type="protein sequence ID" value="QL02p008469:mrna"/>
    <property type="gene ID" value="QL02p008469"/>
</dbReference>
<dbReference type="PANTHER" id="PTHR12613">
    <property type="entry name" value="ERO1-RELATED"/>
    <property type="match status" value="1"/>
</dbReference>
<dbReference type="InParanoid" id="A0A7N2QYC1"/>
<evidence type="ECO:0000256" key="3">
    <source>
        <dbReference type="ARBA" id="ARBA00008277"/>
    </source>
</evidence>
<dbReference type="Pfam" id="PF04137">
    <property type="entry name" value="ERO1"/>
    <property type="match status" value="1"/>
</dbReference>
<reference evidence="17" key="1">
    <citation type="journal article" date="2016" name="G3 (Bethesda)">
        <title>First Draft Assembly and Annotation of the Genome of a California Endemic Oak Quercus lobata Nee (Fagaceae).</title>
        <authorList>
            <person name="Sork V.L."/>
            <person name="Fitz-Gibbon S.T."/>
            <person name="Puiu D."/>
            <person name="Crepeau M."/>
            <person name="Gugger P.F."/>
            <person name="Sherman R."/>
            <person name="Stevens K."/>
            <person name="Langley C.H."/>
            <person name="Pellegrini M."/>
            <person name="Salzberg S.L."/>
        </authorList>
    </citation>
    <scope>NUCLEOTIDE SEQUENCE [LARGE SCALE GENOMIC DNA]</scope>
    <source>
        <strain evidence="17">cv. SW786</strain>
    </source>
</reference>
<protein>
    <submittedName>
        <fullName evidence="16">Uncharacterized protein</fullName>
    </submittedName>
</protein>
<reference evidence="16" key="2">
    <citation type="submission" date="2021-01" db="UniProtKB">
        <authorList>
            <consortium name="EnsemblPlants"/>
        </authorList>
    </citation>
    <scope>IDENTIFICATION</scope>
</reference>
<dbReference type="Proteomes" id="UP000594261">
    <property type="component" value="Chromosome 2"/>
</dbReference>
<name>A0A7N2QYC1_QUELO</name>
<keyword evidence="7" id="KW-0732">Signal</keyword>
<keyword evidence="11" id="KW-0560">Oxidoreductase</keyword>
<comment type="similarity">
    <text evidence="3">Belongs to the EROs family.</text>
</comment>
<keyword evidence="10" id="KW-0249">Electron transport</keyword>
<keyword evidence="14" id="KW-0325">Glycoprotein</keyword>
<comment type="cofactor">
    <cofactor evidence="1">
        <name>FAD</name>
        <dbReference type="ChEBI" id="CHEBI:57692"/>
    </cofactor>
</comment>
<dbReference type="InterPro" id="IPR007266">
    <property type="entry name" value="Ero1"/>
</dbReference>
<dbReference type="PANTHER" id="PTHR12613:SF0">
    <property type="entry name" value="ERO1-LIKE PROTEIN"/>
    <property type="match status" value="1"/>
</dbReference>
<evidence type="ECO:0000256" key="11">
    <source>
        <dbReference type="ARBA" id="ARBA00023002"/>
    </source>
</evidence>
<organism evidence="16 17">
    <name type="scientific">Quercus lobata</name>
    <name type="common">Valley oak</name>
    <dbReference type="NCBI Taxonomy" id="97700"/>
    <lineage>
        <taxon>Eukaryota</taxon>
        <taxon>Viridiplantae</taxon>
        <taxon>Streptophyta</taxon>
        <taxon>Embryophyta</taxon>
        <taxon>Tracheophyta</taxon>
        <taxon>Spermatophyta</taxon>
        <taxon>Magnoliopsida</taxon>
        <taxon>eudicotyledons</taxon>
        <taxon>Gunneridae</taxon>
        <taxon>Pentapetalae</taxon>
        <taxon>rosids</taxon>
        <taxon>fabids</taxon>
        <taxon>Fagales</taxon>
        <taxon>Fagaceae</taxon>
        <taxon>Quercus</taxon>
    </lineage>
</organism>
<keyword evidence="5" id="KW-0813">Transport</keyword>
<evidence type="ECO:0000256" key="7">
    <source>
        <dbReference type="ARBA" id="ARBA00022729"/>
    </source>
</evidence>
<evidence type="ECO:0000256" key="10">
    <source>
        <dbReference type="ARBA" id="ARBA00022982"/>
    </source>
</evidence>
<keyword evidence="9" id="KW-0274">FAD</keyword>
<evidence type="ECO:0000256" key="12">
    <source>
        <dbReference type="ARBA" id="ARBA00023136"/>
    </source>
</evidence>
<keyword evidence="12" id="KW-0472">Membrane</keyword>
<evidence type="ECO:0000313" key="16">
    <source>
        <dbReference type="EnsemblPlants" id="QL02p008469:mrna"/>
    </source>
</evidence>
<keyword evidence="13" id="KW-1015">Disulfide bond</keyword>